<dbReference type="GO" id="GO:0003677">
    <property type="term" value="F:DNA binding"/>
    <property type="evidence" value="ECO:0007669"/>
    <property type="project" value="UniProtKB-KW"/>
</dbReference>
<dbReference type="InterPro" id="IPR001387">
    <property type="entry name" value="Cro/C1-type_HTH"/>
</dbReference>
<dbReference type="InterPro" id="IPR013430">
    <property type="entry name" value="Toxin_antidote_HigA"/>
</dbReference>
<dbReference type="EMBL" id="NBYO01000001">
    <property type="protein sequence ID" value="OXT01644.1"/>
    <property type="molecule type" value="Genomic_DNA"/>
</dbReference>
<dbReference type="SMART" id="SM00530">
    <property type="entry name" value="HTH_XRE"/>
    <property type="match status" value="1"/>
</dbReference>
<dbReference type="PROSITE" id="PS50943">
    <property type="entry name" value="HTH_CROC1"/>
    <property type="match status" value="1"/>
</dbReference>
<dbReference type="AlphaFoldDB" id="A0A231V0K4"/>
<evidence type="ECO:0000259" key="3">
    <source>
        <dbReference type="PROSITE" id="PS50943"/>
    </source>
</evidence>
<dbReference type="PANTHER" id="PTHR36924:SF1">
    <property type="entry name" value="ANTITOXIN HIGA-1"/>
    <property type="match status" value="1"/>
</dbReference>
<dbReference type="Gene3D" id="1.10.260.40">
    <property type="entry name" value="lambda repressor-like DNA-binding domains"/>
    <property type="match status" value="1"/>
</dbReference>
<keyword evidence="5" id="KW-1185">Reference proteome</keyword>
<protein>
    <submittedName>
        <fullName evidence="4">Addiction module antidote protein, HigA family</fullName>
    </submittedName>
</protein>
<feature type="region of interest" description="Disordered" evidence="2">
    <location>
        <begin position="87"/>
        <end position="106"/>
    </location>
</feature>
<dbReference type="PANTHER" id="PTHR36924">
    <property type="entry name" value="ANTITOXIN HIGA-1"/>
    <property type="match status" value="1"/>
</dbReference>
<keyword evidence="1" id="KW-0238">DNA-binding</keyword>
<dbReference type="SUPFAM" id="SSF47413">
    <property type="entry name" value="lambda repressor-like DNA-binding domains"/>
    <property type="match status" value="1"/>
</dbReference>
<feature type="domain" description="HTH cro/C1-type" evidence="3">
    <location>
        <begin position="13"/>
        <end position="67"/>
    </location>
</feature>
<dbReference type="InterPro" id="IPR010982">
    <property type="entry name" value="Lambda_DNA-bd_dom_sf"/>
</dbReference>
<evidence type="ECO:0000313" key="4">
    <source>
        <dbReference type="EMBL" id="OXT01644.1"/>
    </source>
</evidence>
<dbReference type="NCBIfam" id="TIGR02607">
    <property type="entry name" value="antidote_HigA"/>
    <property type="match status" value="1"/>
</dbReference>
<evidence type="ECO:0000256" key="1">
    <source>
        <dbReference type="ARBA" id="ARBA00023125"/>
    </source>
</evidence>
<dbReference type="Proteomes" id="UP000215405">
    <property type="component" value="Unassembled WGS sequence"/>
</dbReference>
<gene>
    <name evidence="4" type="ORF">B7H23_01340</name>
</gene>
<reference evidence="5" key="1">
    <citation type="journal article" date="2017" name="Int. J. Syst. Evol. Microbiol.">
        <title>Notoacmeibacter marinus gen. nov., sp. nov., isolated from the gut of a limpet and proposal of Notoacmeibacteraceae fam. nov. in the order Rhizobiales of the class Alphaproteobacteria.</title>
        <authorList>
            <person name="Huang Z."/>
            <person name="Guo F."/>
            <person name="Lai Q."/>
        </authorList>
    </citation>
    <scope>NUCLEOTIDE SEQUENCE [LARGE SCALE GENOMIC DNA]</scope>
    <source>
        <strain evidence="5">XMTR2A4</strain>
    </source>
</reference>
<comment type="caution">
    <text evidence="4">The sequence shown here is derived from an EMBL/GenBank/DDBJ whole genome shotgun (WGS) entry which is preliminary data.</text>
</comment>
<evidence type="ECO:0000313" key="5">
    <source>
        <dbReference type="Proteomes" id="UP000215405"/>
    </source>
</evidence>
<dbReference type="Pfam" id="PF01381">
    <property type="entry name" value="HTH_3"/>
    <property type="match status" value="1"/>
</dbReference>
<evidence type="ECO:0000256" key="2">
    <source>
        <dbReference type="SAM" id="MobiDB-lite"/>
    </source>
</evidence>
<proteinExistence type="predicted"/>
<accession>A0A231V0K4</accession>
<sequence>MTMKNPCHPGELVKSDLEALKLSVAKGADALGVTRSQLHRVIKGDSAISPEMAVRLEAVIGGSADTWLRMQSAYDLAQLRNGKINPAKGLKRIPVPADAPGDQARA</sequence>
<dbReference type="RefSeq" id="WP_094075612.1">
    <property type="nucleotide sequence ID" value="NZ_NBYO01000001.1"/>
</dbReference>
<organism evidence="4 5">
    <name type="scientific">Notoacmeibacter marinus</name>
    <dbReference type="NCBI Taxonomy" id="1876515"/>
    <lineage>
        <taxon>Bacteria</taxon>
        <taxon>Pseudomonadati</taxon>
        <taxon>Pseudomonadota</taxon>
        <taxon>Alphaproteobacteria</taxon>
        <taxon>Hyphomicrobiales</taxon>
        <taxon>Notoacmeibacteraceae</taxon>
        <taxon>Notoacmeibacter</taxon>
    </lineage>
</organism>
<name>A0A231V0K4_9HYPH</name>